<accession>A0A8D8D1P6</accession>
<dbReference type="EMBL" id="HBUE01146475">
    <property type="protein sequence ID" value="CAG6503298.1"/>
    <property type="molecule type" value="Transcribed_RNA"/>
</dbReference>
<dbReference type="EMBL" id="HBUE01251385">
    <property type="protein sequence ID" value="CAG6554545.1"/>
    <property type="molecule type" value="Transcribed_RNA"/>
</dbReference>
<dbReference type="AlphaFoldDB" id="A0A8D8D1P6"/>
<name>A0A8D8D1P6_CULPI</name>
<evidence type="ECO:0000313" key="1">
    <source>
        <dbReference type="EMBL" id="CAG6503298.1"/>
    </source>
</evidence>
<organism evidence="1">
    <name type="scientific">Culex pipiens</name>
    <name type="common">House mosquito</name>
    <dbReference type="NCBI Taxonomy" id="7175"/>
    <lineage>
        <taxon>Eukaryota</taxon>
        <taxon>Metazoa</taxon>
        <taxon>Ecdysozoa</taxon>
        <taxon>Arthropoda</taxon>
        <taxon>Hexapoda</taxon>
        <taxon>Insecta</taxon>
        <taxon>Pterygota</taxon>
        <taxon>Neoptera</taxon>
        <taxon>Endopterygota</taxon>
        <taxon>Diptera</taxon>
        <taxon>Nematocera</taxon>
        <taxon>Culicoidea</taxon>
        <taxon>Culicidae</taxon>
        <taxon>Culicinae</taxon>
        <taxon>Culicini</taxon>
        <taxon>Culex</taxon>
        <taxon>Culex</taxon>
    </lineage>
</organism>
<reference evidence="1" key="1">
    <citation type="submission" date="2021-05" db="EMBL/GenBank/DDBJ databases">
        <authorList>
            <person name="Alioto T."/>
            <person name="Alioto T."/>
            <person name="Gomez Garrido J."/>
        </authorList>
    </citation>
    <scope>NUCLEOTIDE SEQUENCE</scope>
</reference>
<dbReference type="EMBL" id="HBUE01057780">
    <property type="protein sequence ID" value="CAG6467251.1"/>
    <property type="molecule type" value="Transcribed_RNA"/>
</dbReference>
<protein>
    <submittedName>
        <fullName evidence="1">(northern house mosquito) hypothetical protein</fullName>
    </submittedName>
</protein>
<dbReference type="EMBL" id="HBUE01057779">
    <property type="protein sequence ID" value="CAG6467250.1"/>
    <property type="molecule type" value="Transcribed_RNA"/>
</dbReference>
<proteinExistence type="predicted"/>
<sequence>MFTPSWTWAPRLTSRLYSTSTSPSREGPQNVVLSLVRRILQHAVPVWASFYAVHQQKIESIQRRLVRFAARVLPWNDPVTLAPYSNLYALVSLPTLQHRRNLVQRLFVLRNHNDCSDLLEDVHVRVPQRELRNHQLLAVPRHGELRTPQSY</sequence>